<evidence type="ECO:0000313" key="3">
    <source>
        <dbReference type="Proteomes" id="UP000245683"/>
    </source>
</evidence>
<evidence type="ECO:0000313" key="2">
    <source>
        <dbReference type="EMBL" id="PWU44389.1"/>
    </source>
</evidence>
<dbReference type="AlphaFoldDB" id="A0A317JUI2"/>
<dbReference type="EMBL" id="QGSV01000326">
    <property type="protein sequence ID" value="PWU44389.1"/>
    <property type="molecule type" value="Genomic_DNA"/>
</dbReference>
<comment type="caution">
    <text evidence="2">The sequence shown here is derived from an EMBL/GenBank/DDBJ whole genome shotgun (WGS) entry which is preliminary data.</text>
</comment>
<organism evidence="2 3">
    <name type="scientific">Micromonospora globispora</name>
    <dbReference type="NCBI Taxonomy" id="1450148"/>
    <lineage>
        <taxon>Bacteria</taxon>
        <taxon>Bacillati</taxon>
        <taxon>Actinomycetota</taxon>
        <taxon>Actinomycetes</taxon>
        <taxon>Micromonosporales</taxon>
        <taxon>Micromonosporaceae</taxon>
        <taxon>Micromonospora</taxon>
    </lineage>
</organism>
<gene>
    <name evidence="2" type="ORF">DLJ46_26160</name>
</gene>
<evidence type="ECO:0000256" key="1">
    <source>
        <dbReference type="SAM" id="MobiDB-lite"/>
    </source>
</evidence>
<dbReference type="Proteomes" id="UP000245683">
    <property type="component" value="Unassembled WGS sequence"/>
</dbReference>
<reference evidence="3" key="1">
    <citation type="submission" date="2018-05" db="EMBL/GenBank/DDBJ databases">
        <title>Micromonospora globispora sp. nov. and Micromonospora rugosa sp. nov., isolated from marine sediment.</title>
        <authorList>
            <person name="Carro L."/>
            <person name="Aysel V."/>
            <person name="Cetin D."/>
            <person name="Igual J.M."/>
            <person name="Klenk H.-P."/>
            <person name="Trujillo M.E."/>
            <person name="Sahin N."/>
        </authorList>
    </citation>
    <scope>NUCLEOTIDE SEQUENCE [LARGE SCALE GENOMIC DNA]</scope>
    <source>
        <strain evidence="3">S2904</strain>
    </source>
</reference>
<proteinExistence type="predicted"/>
<accession>A0A317JUI2</accession>
<feature type="region of interest" description="Disordered" evidence="1">
    <location>
        <begin position="33"/>
        <end position="56"/>
    </location>
</feature>
<sequence>MLETWFEHDRGGLLAVVSNGTRALIMLLEEPGGPGEHAIDPTGTGQQGGFVLSNGQSDAYSDGDTVPLVQALAILEHIVDHGHPPASVGWHVDR</sequence>
<protein>
    <recommendedName>
        <fullName evidence="4">Immunity protein Imm1</fullName>
    </recommendedName>
</protein>
<evidence type="ECO:0008006" key="4">
    <source>
        <dbReference type="Google" id="ProtNLM"/>
    </source>
</evidence>
<keyword evidence="3" id="KW-1185">Reference proteome</keyword>
<name>A0A317JUI2_9ACTN</name>